<keyword evidence="4 5" id="KW-0539">Nucleus</keyword>
<dbReference type="PROSITE" id="PS51325">
    <property type="entry name" value="ALPHA_BOX"/>
    <property type="match status" value="1"/>
</dbReference>
<dbReference type="Proteomes" id="UP000233524">
    <property type="component" value="Unassembled WGS sequence"/>
</dbReference>
<feature type="domain" description="Alpha box" evidence="7">
    <location>
        <begin position="87"/>
        <end position="142"/>
    </location>
</feature>
<dbReference type="OrthoDB" id="5398665at2759"/>
<gene>
    <name evidence="8" type="ORF">jhhlp_001374</name>
</gene>
<comment type="subcellular location">
    <subcellularLocation>
        <location evidence="5">Nucleus</location>
    </subcellularLocation>
</comment>
<keyword evidence="1 5" id="KW-0805">Transcription regulation</keyword>
<evidence type="ECO:0000256" key="6">
    <source>
        <dbReference type="SAM" id="MobiDB-lite"/>
    </source>
</evidence>
<evidence type="ECO:0000259" key="7">
    <source>
        <dbReference type="PROSITE" id="PS51325"/>
    </source>
</evidence>
<dbReference type="Pfam" id="PF04769">
    <property type="entry name" value="MATalpha_HMGbox"/>
    <property type="match status" value="1"/>
</dbReference>
<dbReference type="GO" id="GO:0008301">
    <property type="term" value="F:DNA binding, bending"/>
    <property type="evidence" value="ECO:0007669"/>
    <property type="project" value="InterPro"/>
</dbReference>
<proteinExistence type="inferred from homology"/>
<evidence type="ECO:0000256" key="3">
    <source>
        <dbReference type="ARBA" id="ARBA00023163"/>
    </source>
</evidence>
<organism evidence="8 9">
    <name type="scientific">Lomentospora prolificans</name>
    <dbReference type="NCBI Taxonomy" id="41688"/>
    <lineage>
        <taxon>Eukaryota</taxon>
        <taxon>Fungi</taxon>
        <taxon>Dikarya</taxon>
        <taxon>Ascomycota</taxon>
        <taxon>Pezizomycotina</taxon>
        <taxon>Sordariomycetes</taxon>
        <taxon>Hypocreomycetidae</taxon>
        <taxon>Microascales</taxon>
        <taxon>Microascaceae</taxon>
        <taxon>Lomentospora</taxon>
    </lineage>
</organism>
<evidence type="ECO:0000256" key="1">
    <source>
        <dbReference type="ARBA" id="ARBA00023015"/>
    </source>
</evidence>
<comment type="caution">
    <text evidence="8">The sequence shown here is derived from an EMBL/GenBank/DDBJ whole genome shotgun (WGS) entry which is preliminary data.</text>
</comment>
<dbReference type="GO" id="GO:0005634">
    <property type="term" value="C:nucleus"/>
    <property type="evidence" value="ECO:0007669"/>
    <property type="project" value="UniProtKB-SubCell"/>
</dbReference>
<accession>A0A2N3NI31</accession>
<keyword evidence="2 5" id="KW-0238">DNA-binding</keyword>
<feature type="region of interest" description="Disordered" evidence="6">
    <location>
        <begin position="42"/>
        <end position="76"/>
    </location>
</feature>
<dbReference type="EMBL" id="NLAX01000004">
    <property type="protein sequence ID" value="PKS12078.1"/>
    <property type="molecule type" value="Genomic_DNA"/>
</dbReference>
<evidence type="ECO:0000313" key="8">
    <source>
        <dbReference type="EMBL" id="PKS12078.1"/>
    </source>
</evidence>
<dbReference type="InterPro" id="IPR006856">
    <property type="entry name" value="MATalpha_HMGbox"/>
</dbReference>
<dbReference type="AlphaFoldDB" id="A0A2N3NI31"/>
<sequence length="303" mass="33331">MADQATHQRLLAFIAGLSPQQILEILPKTTVNQLTAMLSDNPAGQDGLNYEHTPQPTEHAFDSPLAMDAGQDSPSVASDDTDVKVIKAKRPLNAFIAFRSYYKVIFLKHPQKDVSSYITGLWAGEHFRNKWALIAKVYSFVRDEVGTSDVNLKDFLAVACPIMLIVAPENYLRSIGWIQTHDDEGNCFVTQDKVVAQNINAALESQPSPDTELELLLQCVAAGYMADHSEYLTAKLARKSDTIMTPNLMAANNNSNTGESAIPNTQFYQPVMSGDMAMGNVPQHMASDADSGLQMQNMDEFVD</sequence>
<evidence type="ECO:0000313" key="9">
    <source>
        <dbReference type="Proteomes" id="UP000233524"/>
    </source>
</evidence>
<evidence type="ECO:0000256" key="5">
    <source>
        <dbReference type="RuleBase" id="RU003516"/>
    </source>
</evidence>
<comment type="similarity">
    <text evidence="5">Belongs to the MATALPHA1 family.</text>
</comment>
<name>A0A2N3NI31_9PEZI</name>
<dbReference type="VEuPathDB" id="FungiDB:jhhlp_001374"/>
<protein>
    <recommendedName>
        <fullName evidence="7">Alpha box domain-containing protein</fullName>
    </recommendedName>
</protein>
<keyword evidence="9" id="KW-1185">Reference proteome</keyword>
<evidence type="ECO:0000256" key="4">
    <source>
        <dbReference type="ARBA" id="ARBA00023242"/>
    </source>
</evidence>
<dbReference type="GO" id="GO:0045895">
    <property type="term" value="P:positive regulation of mating-type specific transcription, DNA-templated"/>
    <property type="evidence" value="ECO:0007669"/>
    <property type="project" value="InterPro"/>
</dbReference>
<reference evidence="8 9" key="1">
    <citation type="journal article" date="2017" name="G3 (Bethesda)">
        <title>First Draft Genome Sequence of the Pathogenic Fungus Lomentospora prolificans (Formerly Scedosporium prolificans).</title>
        <authorList>
            <person name="Luo R."/>
            <person name="Zimin A."/>
            <person name="Workman R."/>
            <person name="Fan Y."/>
            <person name="Pertea G."/>
            <person name="Grossman N."/>
            <person name="Wear M.P."/>
            <person name="Jia B."/>
            <person name="Miller H."/>
            <person name="Casadevall A."/>
            <person name="Timp W."/>
            <person name="Zhang S.X."/>
            <person name="Salzberg S.L."/>
        </authorList>
    </citation>
    <scope>NUCLEOTIDE SEQUENCE [LARGE SCALE GENOMIC DNA]</scope>
    <source>
        <strain evidence="8 9">JHH-5317</strain>
    </source>
</reference>
<dbReference type="InParanoid" id="A0A2N3NI31"/>
<keyword evidence="3 5" id="KW-0804">Transcription</keyword>
<evidence type="ECO:0000256" key="2">
    <source>
        <dbReference type="ARBA" id="ARBA00023125"/>
    </source>
</evidence>